<keyword evidence="5 10" id="KW-0997">Cell inner membrane</keyword>
<keyword evidence="9" id="KW-0472">Membrane</keyword>
<comment type="subcellular location">
    <subcellularLocation>
        <location evidence="1 10">Cell inner membrane</location>
        <topology evidence="1 10">Single-pass membrane protein</topology>
        <orientation evidence="1 10">Periplasmic side</orientation>
    </subcellularLocation>
</comment>
<evidence type="ECO:0000256" key="4">
    <source>
        <dbReference type="ARBA" id="ARBA00022475"/>
    </source>
</evidence>
<organism evidence="12 13">
    <name type="scientific">Iodobacter violaceini</name>
    <dbReference type="NCBI Taxonomy" id="3044271"/>
    <lineage>
        <taxon>Bacteria</taxon>
        <taxon>Pseudomonadati</taxon>
        <taxon>Pseudomonadota</taxon>
        <taxon>Betaproteobacteria</taxon>
        <taxon>Neisseriales</taxon>
        <taxon>Chitinibacteraceae</taxon>
        <taxon>Iodobacter</taxon>
    </lineage>
</organism>
<comment type="caution">
    <text evidence="12">The sequence shown here is derived from an EMBL/GenBank/DDBJ whole genome shotgun (WGS) entry which is preliminary data.</text>
</comment>
<dbReference type="InterPro" id="IPR003538">
    <property type="entry name" value="TonB"/>
</dbReference>
<dbReference type="PANTHER" id="PTHR33446">
    <property type="entry name" value="PROTEIN TONB-RELATED"/>
    <property type="match status" value="1"/>
</dbReference>
<reference evidence="12 13" key="1">
    <citation type="submission" date="2020-03" db="EMBL/GenBank/DDBJ databases">
        <title>Draft genome sequence of environmentally isolated violet-colored cultures.</title>
        <authorList>
            <person name="Wilson H.S."/>
        </authorList>
    </citation>
    <scope>NUCLEOTIDE SEQUENCE [LARGE SCALE GENOMIC DNA]</scope>
    <source>
        <strain evidence="12 13">HSC-16F04</strain>
    </source>
</reference>
<keyword evidence="8" id="KW-1133">Transmembrane helix</keyword>
<dbReference type="SUPFAM" id="SSF74653">
    <property type="entry name" value="TolA/TonB C-terminal domain"/>
    <property type="match status" value="1"/>
</dbReference>
<dbReference type="InterPro" id="IPR037682">
    <property type="entry name" value="TonB_C"/>
</dbReference>
<dbReference type="InterPro" id="IPR051045">
    <property type="entry name" value="TonB-dependent_transducer"/>
</dbReference>
<evidence type="ECO:0000256" key="10">
    <source>
        <dbReference type="RuleBase" id="RU362123"/>
    </source>
</evidence>
<dbReference type="Pfam" id="PF03544">
    <property type="entry name" value="TonB_C"/>
    <property type="match status" value="1"/>
</dbReference>
<keyword evidence="3 10" id="KW-0813">Transport</keyword>
<evidence type="ECO:0000256" key="1">
    <source>
        <dbReference type="ARBA" id="ARBA00004383"/>
    </source>
</evidence>
<dbReference type="InterPro" id="IPR006260">
    <property type="entry name" value="TonB/TolA_C"/>
</dbReference>
<dbReference type="RefSeq" id="WP_166824992.1">
    <property type="nucleotide sequence ID" value="NZ_JAAOLX010000004.1"/>
</dbReference>
<dbReference type="Proteomes" id="UP000712570">
    <property type="component" value="Unassembled WGS sequence"/>
</dbReference>
<evidence type="ECO:0000256" key="7">
    <source>
        <dbReference type="ARBA" id="ARBA00022927"/>
    </source>
</evidence>
<evidence type="ECO:0000259" key="11">
    <source>
        <dbReference type="PROSITE" id="PS52015"/>
    </source>
</evidence>
<evidence type="ECO:0000256" key="5">
    <source>
        <dbReference type="ARBA" id="ARBA00022519"/>
    </source>
</evidence>
<comment type="function">
    <text evidence="10">Interacts with outer membrane receptor proteins that carry out high-affinity binding and energy dependent uptake into the periplasmic space of specific substrates. It could act to transduce energy from the cytoplasmic membrane to specific energy-requiring processes in the outer membrane, resulting in the release into the periplasm of ligands bound by these outer membrane proteins.</text>
</comment>
<dbReference type="PANTHER" id="PTHR33446:SF2">
    <property type="entry name" value="PROTEIN TONB"/>
    <property type="match status" value="1"/>
</dbReference>
<dbReference type="Gene3D" id="3.30.1150.10">
    <property type="match status" value="1"/>
</dbReference>
<dbReference type="PROSITE" id="PS52015">
    <property type="entry name" value="TONB_CTD"/>
    <property type="match status" value="1"/>
</dbReference>
<evidence type="ECO:0000256" key="9">
    <source>
        <dbReference type="ARBA" id="ARBA00023136"/>
    </source>
</evidence>
<dbReference type="PRINTS" id="PR01374">
    <property type="entry name" value="TONBPROTEIN"/>
</dbReference>
<evidence type="ECO:0000256" key="2">
    <source>
        <dbReference type="ARBA" id="ARBA00006555"/>
    </source>
</evidence>
<evidence type="ECO:0000256" key="8">
    <source>
        <dbReference type="ARBA" id="ARBA00022989"/>
    </source>
</evidence>
<keyword evidence="4 10" id="KW-1003">Cell membrane</keyword>
<evidence type="ECO:0000313" key="12">
    <source>
        <dbReference type="EMBL" id="NHQ86311.1"/>
    </source>
</evidence>
<dbReference type="EMBL" id="JAAOLX010000004">
    <property type="protein sequence ID" value="NHQ86311.1"/>
    <property type="molecule type" value="Genomic_DNA"/>
</dbReference>
<dbReference type="NCBIfam" id="TIGR01352">
    <property type="entry name" value="tonB_Cterm"/>
    <property type="match status" value="1"/>
</dbReference>
<keyword evidence="7 10" id="KW-0653">Protein transport</keyword>
<keyword evidence="13" id="KW-1185">Reference proteome</keyword>
<keyword evidence="6" id="KW-0812">Transmembrane</keyword>
<accession>A0ABX0KZ10</accession>
<feature type="domain" description="TonB C-terminal" evidence="11">
    <location>
        <begin position="134"/>
        <end position="223"/>
    </location>
</feature>
<protein>
    <recommendedName>
        <fullName evidence="10">Protein TonB</fullName>
    </recommendedName>
</protein>
<keyword evidence="10" id="KW-0735">Signal-anchor</keyword>
<evidence type="ECO:0000313" key="13">
    <source>
        <dbReference type="Proteomes" id="UP000712570"/>
    </source>
</evidence>
<comment type="similarity">
    <text evidence="2 10">Belongs to the TonB family.</text>
</comment>
<proteinExistence type="inferred from homology"/>
<evidence type="ECO:0000256" key="3">
    <source>
        <dbReference type="ARBA" id="ARBA00022448"/>
    </source>
</evidence>
<evidence type="ECO:0000256" key="6">
    <source>
        <dbReference type="ARBA" id="ARBA00022692"/>
    </source>
</evidence>
<gene>
    <name evidence="12" type="ORF">HA050_09310</name>
</gene>
<name>A0ABX0KZ10_9NEIS</name>
<sequence>MIINRTLIVAVALLGHSALLYGLTTMSVQPAKPKQVLMLLAPAPIPMGEDVVKQPESKPQAKPRPVIKPQTAKPVLAKAVSKTPEMIKAPEQPAAGQMAAAAQTAAPAEAVPAPAMAGSKNSKQVSDEVPVETPPLFNTSYLANPRPSYPAQSMALGEKGRVMLRVKVSESGLPIEVELARSSGYRRLDDAAKKAVERWKFVPGRRGDNPVVMSAMVPVDFVI</sequence>